<feature type="region of interest" description="Disordered" evidence="1">
    <location>
        <begin position="87"/>
        <end position="107"/>
    </location>
</feature>
<protein>
    <recommendedName>
        <fullName evidence="2">HTH luxR-type domain-containing protein</fullName>
    </recommendedName>
</protein>
<dbReference type="Proteomes" id="UP000064967">
    <property type="component" value="Chromosome"/>
</dbReference>
<evidence type="ECO:0000313" key="4">
    <source>
        <dbReference type="Proteomes" id="UP000064967"/>
    </source>
</evidence>
<dbReference type="InterPro" id="IPR036388">
    <property type="entry name" value="WH-like_DNA-bd_sf"/>
</dbReference>
<dbReference type="InterPro" id="IPR000792">
    <property type="entry name" value="Tscrpt_reg_LuxR_C"/>
</dbReference>
<gene>
    <name evidence="3" type="ORF">AKJ09_02798</name>
</gene>
<dbReference type="Pfam" id="PF00196">
    <property type="entry name" value="GerE"/>
    <property type="match status" value="1"/>
</dbReference>
<evidence type="ECO:0000313" key="3">
    <source>
        <dbReference type="EMBL" id="AKU96134.1"/>
    </source>
</evidence>
<accession>A0A0K1PSN1</accession>
<dbReference type="Gene3D" id="1.10.10.10">
    <property type="entry name" value="Winged helix-like DNA-binding domain superfamily/Winged helix DNA-binding domain"/>
    <property type="match status" value="1"/>
</dbReference>
<keyword evidence="4" id="KW-1185">Reference proteome</keyword>
<dbReference type="SMART" id="SM00421">
    <property type="entry name" value="HTH_LUXR"/>
    <property type="match status" value="1"/>
</dbReference>
<organism evidence="3 4">
    <name type="scientific">Labilithrix luteola</name>
    <dbReference type="NCBI Taxonomy" id="1391654"/>
    <lineage>
        <taxon>Bacteria</taxon>
        <taxon>Pseudomonadati</taxon>
        <taxon>Myxococcota</taxon>
        <taxon>Polyangia</taxon>
        <taxon>Polyangiales</taxon>
        <taxon>Labilitrichaceae</taxon>
        <taxon>Labilithrix</taxon>
    </lineage>
</organism>
<feature type="domain" description="HTH luxR-type" evidence="2">
    <location>
        <begin position="25"/>
        <end position="90"/>
    </location>
</feature>
<sequence length="107" mass="11918">MARAVVEEIERDGVRYLVIGYSPPRHACFAKLTPSEFDVISDWIGGASMKQIATRRNTAVRTIANQIARAYEKLGVASRGELLLRMREKGDAQDESEPRGAAGTRRR</sequence>
<dbReference type="GO" id="GO:0003677">
    <property type="term" value="F:DNA binding"/>
    <property type="evidence" value="ECO:0007669"/>
    <property type="project" value="InterPro"/>
</dbReference>
<reference evidence="3 4" key="1">
    <citation type="submission" date="2015-08" db="EMBL/GenBank/DDBJ databases">
        <authorList>
            <person name="Babu N.S."/>
            <person name="Beckwith C.J."/>
            <person name="Beseler K.G."/>
            <person name="Brison A."/>
            <person name="Carone J.V."/>
            <person name="Caskin T.P."/>
            <person name="Diamond M."/>
            <person name="Durham M.E."/>
            <person name="Foxe J.M."/>
            <person name="Go M."/>
            <person name="Henderson B.A."/>
            <person name="Jones I.B."/>
            <person name="McGettigan J.A."/>
            <person name="Micheletti S.J."/>
            <person name="Nasrallah M.E."/>
            <person name="Ortiz D."/>
            <person name="Piller C.R."/>
            <person name="Privatt S.R."/>
            <person name="Schneider S.L."/>
            <person name="Sharp S."/>
            <person name="Smith T.C."/>
            <person name="Stanton J.D."/>
            <person name="Ullery H.E."/>
            <person name="Wilson R.J."/>
            <person name="Serrano M.G."/>
            <person name="Buck G."/>
            <person name="Lee V."/>
            <person name="Wang Y."/>
            <person name="Carvalho R."/>
            <person name="Voegtly L."/>
            <person name="Shi R."/>
            <person name="Duckworth R."/>
            <person name="Johnson A."/>
            <person name="Loviza R."/>
            <person name="Walstead R."/>
            <person name="Shah Z."/>
            <person name="Kiflezghi M."/>
            <person name="Wade K."/>
            <person name="Ball S.L."/>
            <person name="Bradley K.W."/>
            <person name="Asai D.J."/>
            <person name="Bowman C.A."/>
            <person name="Russell D.A."/>
            <person name="Pope W.H."/>
            <person name="Jacobs-Sera D."/>
            <person name="Hendrix R.W."/>
            <person name="Hatfull G.F."/>
        </authorList>
    </citation>
    <scope>NUCLEOTIDE SEQUENCE [LARGE SCALE GENOMIC DNA]</scope>
    <source>
        <strain evidence="3 4">DSM 27648</strain>
    </source>
</reference>
<dbReference type="GO" id="GO:0006355">
    <property type="term" value="P:regulation of DNA-templated transcription"/>
    <property type="evidence" value="ECO:0007669"/>
    <property type="project" value="InterPro"/>
</dbReference>
<dbReference type="PROSITE" id="PS50043">
    <property type="entry name" value="HTH_LUXR_2"/>
    <property type="match status" value="1"/>
</dbReference>
<evidence type="ECO:0000256" key="1">
    <source>
        <dbReference type="SAM" id="MobiDB-lite"/>
    </source>
</evidence>
<dbReference type="InterPro" id="IPR016032">
    <property type="entry name" value="Sig_transdc_resp-reg_C-effctor"/>
</dbReference>
<dbReference type="KEGG" id="llu:AKJ09_02798"/>
<feature type="compositionally biased region" description="Basic and acidic residues" evidence="1">
    <location>
        <begin position="87"/>
        <end position="98"/>
    </location>
</feature>
<dbReference type="RefSeq" id="WP_146647471.1">
    <property type="nucleotide sequence ID" value="NZ_CP012333.1"/>
</dbReference>
<proteinExistence type="predicted"/>
<dbReference type="EMBL" id="CP012333">
    <property type="protein sequence ID" value="AKU96134.1"/>
    <property type="molecule type" value="Genomic_DNA"/>
</dbReference>
<dbReference type="SUPFAM" id="SSF46894">
    <property type="entry name" value="C-terminal effector domain of the bipartite response regulators"/>
    <property type="match status" value="1"/>
</dbReference>
<dbReference type="OrthoDB" id="9803630at2"/>
<dbReference type="STRING" id="1391654.AKJ09_02798"/>
<dbReference type="AlphaFoldDB" id="A0A0K1PSN1"/>
<name>A0A0K1PSN1_9BACT</name>
<evidence type="ECO:0000259" key="2">
    <source>
        <dbReference type="PROSITE" id="PS50043"/>
    </source>
</evidence>